<dbReference type="Proteomes" id="UP000054653">
    <property type="component" value="Unassembled WGS sequence"/>
</dbReference>
<proteinExistence type="predicted"/>
<evidence type="ECO:0000313" key="2">
    <source>
        <dbReference type="EMBL" id="KRY46398.1"/>
    </source>
</evidence>
<accession>A0A0V1CBI7</accession>
<sequence length="66" mass="7224">MDSHTFFLFLAVIAIIFSKRDNGPPGTITKPSVISVVWQFLVRLIKLVLLPLIPLSAGRGQMSASN</sequence>
<evidence type="ECO:0000313" key="3">
    <source>
        <dbReference type="Proteomes" id="UP000054653"/>
    </source>
</evidence>
<reference evidence="2 3" key="1">
    <citation type="submission" date="2015-01" db="EMBL/GenBank/DDBJ databases">
        <title>Evolution of Trichinella species and genotypes.</title>
        <authorList>
            <person name="Korhonen P.K."/>
            <person name="Edoardo P."/>
            <person name="Giuseppe L.R."/>
            <person name="Gasser R.B."/>
        </authorList>
    </citation>
    <scope>NUCLEOTIDE SEQUENCE [LARGE SCALE GENOMIC DNA]</scope>
    <source>
        <strain evidence="2">ISS120</strain>
    </source>
</reference>
<protein>
    <recommendedName>
        <fullName evidence="4">Secreted protein</fullName>
    </recommendedName>
</protein>
<evidence type="ECO:0008006" key="4">
    <source>
        <dbReference type="Google" id="ProtNLM"/>
    </source>
</evidence>
<comment type="caution">
    <text evidence="2">The sequence shown here is derived from an EMBL/GenBank/DDBJ whole genome shotgun (WGS) entry which is preliminary data.</text>
</comment>
<gene>
    <name evidence="2" type="ORF">T03_15911</name>
</gene>
<keyword evidence="1" id="KW-0732">Signal</keyword>
<dbReference type="AlphaFoldDB" id="A0A0V1CBI7"/>
<keyword evidence="3" id="KW-1185">Reference proteome</keyword>
<name>A0A0V1CBI7_TRIBR</name>
<dbReference type="EMBL" id="JYDI01000289">
    <property type="protein sequence ID" value="KRY46398.1"/>
    <property type="molecule type" value="Genomic_DNA"/>
</dbReference>
<feature type="signal peptide" evidence="1">
    <location>
        <begin position="1"/>
        <end position="18"/>
    </location>
</feature>
<feature type="chain" id="PRO_5006875737" description="Secreted protein" evidence="1">
    <location>
        <begin position="19"/>
        <end position="66"/>
    </location>
</feature>
<evidence type="ECO:0000256" key="1">
    <source>
        <dbReference type="SAM" id="SignalP"/>
    </source>
</evidence>
<organism evidence="2 3">
    <name type="scientific">Trichinella britovi</name>
    <name type="common">Parasitic roundworm</name>
    <dbReference type="NCBI Taxonomy" id="45882"/>
    <lineage>
        <taxon>Eukaryota</taxon>
        <taxon>Metazoa</taxon>
        <taxon>Ecdysozoa</taxon>
        <taxon>Nematoda</taxon>
        <taxon>Enoplea</taxon>
        <taxon>Dorylaimia</taxon>
        <taxon>Trichinellida</taxon>
        <taxon>Trichinellidae</taxon>
        <taxon>Trichinella</taxon>
    </lineage>
</organism>